<dbReference type="VEuPathDB" id="VectorBase:GPAI040721"/>
<evidence type="ECO:0000313" key="3">
    <source>
        <dbReference type="Proteomes" id="UP000092445"/>
    </source>
</evidence>
<sequence length="708" mass="78934">MAELLNKNKKSSRDIENTLCKESNQQNDMVDGEGAAEIIGQSVSGNEMHIKAANQDQNPRESLTGNTDAYNETAGNAGNQQSDNVKVKTEPKDFISATSEEPQGSGRHMLDNARNKEELSQLANARDYAPVIKLESGVEEGEFTDTEEETTDTSKIDNNFLSNAPFGKQSPPPTRIKVNNEFCSKLDSPAGNCEHIPDGFLDDLLQDADEIGEAIKLIPENNQHKTTTKIEPIPESFFDDILVDQVKERVEVAINEELEVKYSQKLEELKELTRLQGKDRQSKKLKKSRKRSRKRSYSSDREFGTTQVKDSPSEKKRAILPVASSTHGSLYRKTSLTLGAASSSSSSCGADNSIPNTMTFKPIILEKPKAAEEFHENLTTLSRKEKLDRAIFRACAALDSFTKYPAESQKYFEGEFIFTPTVRKLPSSSSFGNRKFYEHRSPLHTVNNVSYKFNSYATSFNMLEWGLEALPPKIAYTCRILCYDIYSLFTKSKSIKLPPKLQKLKTETQKNAGTRMAGSSATLLNNVSTQTDDDITVSRNEPKVLTYDIAVQVVPFTVNTATQTTQETSLDDLPIISIMRNFNDSQLMALHDFAELLREPSSSDTINMYRVQRMLHIYKGAQMQGGSAAATIQHAQSPMIRNHRFGSGNGPDPTPVVESVYSADGSYYTIDRGRIRHPPHFSDPRRARNSPSSSSSIPKPFGRGGIRR</sequence>
<feature type="region of interest" description="Disordered" evidence="1">
    <location>
        <begin position="276"/>
        <end position="316"/>
    </location>
</feature>
<evidence type="ECO:0000256" key="1">
    <source>
        <dbReference type="SAM" id="MobiDB-lite"/>
    </source>
</evidence>
<proteinExistence type="predicted"/>
<feature type="compositionally biased region" description="Low complexity" evidence="1">
    <location>
        <begin position="689"/>
        <end position="701"/>
    </location>
</feature>
<feature type="compositionally biased region" description="Acidic residues" evidence="1">
    <location>
        <begin position="139"/>
        <end position="151"/>
    </location>
</feature>
<feature type="compositionally biased region" description="Basic residues" evidence="1">
    <location>
        <begin position="283"/>
        <end position="296"/>
    </location>
</feature>
<reference evidence="3" key="1">
    <citation type="submission" date="2014-03" db="EMBL/GenBank/DDBJ databases">
        <authorList>
            <person name="Aksoy S."/>
            <person name="Warren W."/>
            <person name="Wilson R.K."/>
        </authorList>
    </citation>
    <scope>NUCLEOTIDE SEQUENCE [LARGE SCALE GENOMIC DNA]</scope>
    <source>
        <strain evidence="3">IAEA</strain>
    </source>
</reference>
<dbReference type="EnsemblMetazoa" id="GPAI040721-RA">
    <property type="protein sequence ID" value="GPAI040721-PA"/>
    <property type="gene ID" value="GPAI040721"/>
</dbReference>
<accession>A0A1B0AC21</accession>
<feature type="region of interest" description="Disordered" evidence="1">
    <location>
        <begin position="1"/>
        <end position="32"/>
    </location>
</feature>
<evidence type="ECO:0000313" key="2">
    <source>
        <dbReference type="EnsemblMetazoa" id="GPAI040721-PA"/>
    </source>
</evidence>
<keyword evidence="3" id="KW-1185">Reference proteome</keyword>
<feature type="region of interest" description="Disordered" evidence="1">
    <location>
        <begin position="139"/>
        <end position="174"/>
    </location>
</feature>
<name>A0A1B0AC21_GLOPL</name>
<dbReference type="STRING" id="7398.A0A1B0AC21"/>
<reference evidence="2" key="2">
    <citation type="submission" date="2020-05" db="UniProtKB">
        <authorList>
            <consortium name="EnsemblMetazoa"/>
        </authorList>
    </citation>
    <scope>IDENTIFICATION</scope>
    <source>
        <strain evidence="2">IAEA</strain>
    </source>
</reference>
<dbReference type="Proteomes" id="UP000092445">
    <property type="component" value="Unassembled WGS sequence"/>
</dbReference>
<feature type="compositionally biased region" description="Polar residues" evidence="1">
    <location>
        <begin position="54"/>
        <end position="84"/>
    </location>
</feature>
<feature type="region of interest" description="Disordered" evidence="1">
    <location>
        <begin position="671"/>
        <end position="708"/>
    </location>
</feature>
<organism evidence="2 3">
    <name type="scientific">Glossina pallidipes</name>
    <name type="common">Tsetse fly</name>
    <dbReference type="NCBI Taxonomy" id="7398"/>
    <lineage>
        <taxon>Eukaryota</taxon>
        <taxon>Metazoa</taxon>
        <taxon>Ecdysozoa</taxon>
        <taxon>Arthropoda</taxon>
        <taxon>Hexapoda</taxon>
        <taxon>Insecta</taxon>
        <taxon>Pterygota</taxon>
        <taxon>Neoptera</taxon>
        <taxon>Endopterygota</taxon>
        <taxon>Diptera</taxon>
        <taxon>Brachycera</taxon>
        <taxon>Muscomorpha</taxon>
        <taxon>Hippoboscoidea</taxon>
        <taxon>Glossinidae</taxon>
        <taxon>Glossina</taxon>
    </lineage>
</organism>
<dbReference type="AlphaFoldDB" id="A0A1B0AC21"/>
<protein>
    <submittedName>
        <fullName evidence="2">Uncharacterized protein</fullName>
    </submittedName>
</protein>
<feature type="region of interest" description="Disordered" evidence="1">
    <location>
        <begin position="53"/>
        <end position="86"/>
    </location>
</feature>